<evidence type="ECO:0000256" key="2">
    <source>
        <dbReference type="ARBA" id="ARBA00023235"/>
    </source>
</evidence>
<dbReference type="InterPro" id="IPR003719">
    <property type="entry name" value="Phenazine_PhzF-like"/>
</dbReference>
<dbReference type="PANTHER" id="PTHR13774:SF39">
    <property type="entry name" value="BIOSYNTHESIS PROTEIN, PUTATIVE-RELATED"/>
    <property type="match status" value="1"/>
</dbReference>
<dbReference type="Pfam" id="PF02567">
    <property type="entry name" value="PhzC-PhzF"/>
    <property type="match status" value="1"/>
</dbReference>
<evidence type="ECO:0000313" key="4">
    <source>
        <dbReference type="EMBL" id="MDR6207026.1"/>
    </source>
</evidence>
<accession>A0ABD5CNX1</accession>
<dbReference type="AlphaFoldDB" id="A0ABD5CNX1"/>
<dbReference type="PIRSF" id="PIRSF016184">
    <property type="entry name" value="PhzC_PhzF"/>
    <property type="match status" value="1"/>
</dbReference>
<reference evidence="4 5" key="1">
    <citation type="submission" date="2023-08" db="EMBL/GenBank/DDBJ databases">
        <title>Genome sequencing of plant associated microbes to promote plant fitness in Sorghum bicolor and Oryza sativa.</title>
        <authorList>
            <person name="Coleman-Derr D."/>
        </authorList>
    </citation>
    <scope>NUCLEOTIDE SEQUENCE [LARGE SCALE GENOMIC DNA]</scope>
    <source>
        <strain evidence="4 5">SLBN-33</strain>
    </source>
</reference>
<dbReference type="GO" id="GO:0016853">
    <property type="term" value="F:isomerase activity"/>
    <property type="evidence" value="ECO:0007669"/>
    <property type="project" value="UniProtKB-KW"/>
</dbReference>
<comment type="similarity">
    <text evidence="1">Belongs to the PhzF family.</text>
</comment>
<dbReference type="Gene3D" id="3.10.310.10">
    <property type="entry name" value="Diaminopimelate Epimerase, Chain A, domain 1"/>
    <property type="match status" value="2"/>
</dbReference>
<name>A0ABD5CNX1_9BURK</name>
<dbReference type="SUPFAM" id="SSF54506">
    <property type="entry name" value="Diaminopimelate epimerase-like"/>
    <property type="match status" value="1"/>
</dbReference>
<dbReference type="PANTHER" id="PTHR13774">
    <property type="entry name" value="PHENAZINE BIOSYNTHESIS PROTEIN"/>
    <property type="match status" value="1"/>
</dbReference>
<dbReference type="Proteomes" id="UP001245184">
    <property type="component" value="Unassembled WGS sequence"/>
</dbReference>
<comment type="caution">
    <text evidence="4">The sequence shown here is derived from an EMBL/GenBank/DDBJ whole genome shotgun (WGS) entry which is preliminary data.</text>
</comment>
<proteinExistence type="inferred from homology"/>
<sequence>MQERHIVELVSVFAAGPGGGNPAPIVADAAGMSDTQMQAVARRYGHESGFVLPAPAGSGCDYEFRFRVPNHEMSMCGHATIGAAWLLHLTGRLQRDRLVVLTRSGRVSIRITGRAGDGTVVEISQPAGRIEPLPDTPTLRDDILDVLGIDAAQLAPLPIQNASTSRVKTLIPLASPAHVDALRPRFERIEALCEQLGSTGLYTYATFDADRQIFDARQFPRASGYPEDPATGIAASALSFGLLANGMVEPSARLITIRQGRAMQRPSQISVHFNHETGSTREGLDGCWLAGTVRFETDLGAAS</sequence>
<protein>
    <submittedName>
        <fullName evidence="4">PhzF family phenazine biosynthesis protein</fullName>
    </submittedName>
</protein>
<evidence type="ECO:0000256" key="3">
    <source>
        <dbReference type="PIRSR" id="PIRSR016184-1"/>
    </source>
</evidence>
<dbReference type="RefSeq" id="WP_029969362.1">
    <property type="nucleotide sequence ID" value="NZ_ATXV01000007.1"/>
</dbReference>
<organism evidence="4 5">
    <name type="scientific">Paraburkholderia graminis</name>
    <dbReference type="NCBI Taxonomy" id="60548"/>
    <lineage>
        <taxon>Bacteria</taxon>
        <taxon>Pseudomonadati</taxon>
        <taxon>Pseudomonadota</taxon>
        <taxon>Betaproteobacteria</taxon>
        <taxon>Burkholderiales</taxon>
        <taxon>Burkholderiaceae</taxon>
        <taxon>Paraburkholderia</taxon>
    </lineage>
</organism>
<feature type="active site" evidence="3">
    <location>
        <position position="47"/>
    </location>
</feature>
<dbReference type="NCBIfam" id="TIGR00654">
    <property type="entry name" value="PhzF_family"/>
    <property type="match status" value="1"/>
</dbReference>
<gene>
    <name evidence="4" type="ORF">QF025_005746</name>
</gene>
<evidence type="ECO:0000256" key="1">
    <source>
        <dbReference type="ARBA" id="ARBA00008270"/>
    </source>
</evidence>
<dbReference type="EMBL" id="JAVIZN010000002">
    <property type="protein sequence ID" value="MDR6207026.1"/>
    <property type="molecule type" value="Genomic_DNA"/>
</dbReference>
<keyword evidence="2" id="KW-0413">Isomerase</keyword>
<evidence type="ECO:0000313" key="5">
    <source>
        <dbReference type="Proteomes" id="UP001245184"/>
    </source>
</evidence>